<dbReference type="Proteomes" id="UP000199322">
    <property type="component" value="Unassembled WGS sequence"/>
</dbReference>
<evidence type="ECO:0000313" key="3">
    <source>
        <dbReference type="EMBL" id="SDC63665.1"/>
    </source>
</evidence>
<proteinExistence type="predicted"/>
<evidence type="ECO:0000259" key="2">
    <source>
        <dbReference type="Pfam" id="PF13439"/>
    </source>
</evidence>
<evidence type="ECO:0000313" key="4">
    <source>
        <dbReference type="Proteomes" id="UP000199322"/>
    </source>
</evidence>
<dbReference type="Pfam" id="PF00534">
    <property type="entry name" value="Glycos_transf_1"/>
    <property type="match status" value="1"/>
</dbReference>
<protein>
    <submittedName>
        <fullName evidence="3">1,2-diacylglycerol-3-alpha-glucose alpha-1,2-galactosyltransferase</fullName>
    </submittedName>
</protein>
<gene>
    <name evidence="3" type="ORF">SAMN04488588_1524</name>
</gene>
<keyword evidence="4" id="KW-1185">Reference proteome</keyword>
<dbReference type="RefSeq" id="WP_311044514.1">
    <property type="nucleotide sequence ID" value="NZ_FMYV01000005.1"/>
</dbReference>
<keyword evidence="3" id="KW-0328">Glycosyltransferase</keyword>
<dbReference type="GO" id="GO:0016757">
    <property type="term" value="F:glycosyltransferase activity"/>
    <property type="evidence" value="ECO:0007669"/>
    <property type="project" value="UniProtKB-KW"/>
</dbReference>
<dbReference type="PANTHER" id="PTHR45947">
    <property type="entry name" value="SULFOQUINOVOSYL TRANSFERASE SQD2"/>
    <property type="match status" value="1"/>
</dbReference>
<reference evidence="3 4" key="1">
    <citation type="submission" date="2016-10" db="EMBL/GenBank/DDBJ databases">
        <authorList>
            <person name="de Groot N.N."/>
        </authorList>
    </citation>
    <scope>NUCLEOTIDE SEQUENCE [LARGE SCALE GENOMIC DNA]</scope>
    <source>
        <strain evidence="3 4">WG14</strain>
    </source>
</reference>
<dbReference type="AlphaFoldDB" id="A0A1G6N943"/>
<feature type="domain" description="Glycosyltransferase subfamily 4-like N-terminal" evidence="2">
    <location>
        <begin position="43"/>
        <end position="138"/>
    </location>
</feature>
<dbReference type="InterPro" id="IPR028098">
    <property type="entry name" value="Glyco_trans_4-like_N"/>
</dbReference>
<keyword evidence="3" id="KW-0808">Transferase</keyword>
<dbReference type="SUPFAM" id="SSF53756">
    <property type="entry name" value="UDP-Glycosyltransferase/glycogen phosphorylase"/>
    <property type="match status" value="1"/>
</dbReference>
<evidence type="ECO:0000259" key="1">
    <source>
        <dbReference type="Pfam" id="PF00534"/>
    </source>
</evidence>
<dbReference type="STRING" id="28234.SAMN04488588_1524"/>
<dbReference type="Gene3D" id="3.40.50.2000">
    <property type="entry name" value="Glycogen Phosphorylase B"/>
    <property type="match status" value="2"/>
</dbReference>
<organism evidence="3 4">
    <name type="scientific">Geotoga petraea</name>
    <dbReference type="NCBI Taxonomy" id="28234"/>
    <lineage>
        <taxon>Bacteria</taxon>
        <taxon>Thermotogati</taxon>
        <taxon>Thermotogota</taxon>
        <taxon>Thermotogae</taxon>
        <taxon>Petrotogales</taxon>
        <taxon>Petrotogaceae</taxon>
        <taxon>Geotoga</taxon>
    </lineage>
</organism>
<feature type="domain" description="Glycosyl transferase family 1" evidence="1">
    <location>
        <begin position="154"/>
        <end position="313"/>
    </location>
</feature>
<dbReference type="InterPro" id="IPR001296">
    <property type="entry name" value="Glyco_trans_1"/>
</dbReference>
<name>A0A1G6N943_9BACT</name>
<sequence>MKINILSIAEKYPGQGVYSATKDHKFILKKYGNFDIFQNKIFGKYDIIHAHTVNIKTFFSLLFNRKKSVKIFSAHIVPNSLRGSLKFSFIWLPIFRIYLKMIYNMSDRVLAVSEETKNELINDLGIKEEKVVIFRNFVRRDMFYTEYSKKESMKNDLRKQYGYSKDDFIIIGSGQIQPRKGIEDFYKLAKEQRNKKFIWVGGMPFKKATEGYEKMNKIINSNLSNLKFTGTIEREKMIDYYRLSDVFFLPSIHETFGLVIIEAAGSGLPIILRDLEVYKKIFSPFYLYGKNNDDFIRIFEKLKNDSIEYSENVEKSYELFRQYDDKKAFEKLKQIYEKELNSKGE</sequence>
<dbReference type="PANTHER" id="PTHR45947:SF3">
    <property type="entry name" value="SULFOQUINOVOSYL TRANSFERASE SQD2"/>
    <property type="match status" value="1"/>
</dbReference>
<dbReference type="EMBL" id="FMYV01000005">
    <property type="protein sequence ID" value="SDC63665.1"/>
    <property type="molecule type" value="Genomic_DNA"/>
</dbReference>
<dbReference type="Pfam" id="PF13439">
    <property type="entry name" value="Glyco_transf_4"/>
    <property type="match status" value="1"/>
</dbReference>
<dbReference type="InterPro" id="IPR050194">
    <property type="entry name" value="Glycosyltransferase_grp1"/>
</dbReference>
<accession>A0A1G6N943</accession>